<dbReference type="OrthoDB" id="9764318at2"/>
<comment type="caution">
    <text evidence="15">The sequence shown here is derived from an EMBL/GenBank/DDBJ whole genome shotgun (WGS) entry which is preliminary data.</text>
</comment>
<comment type="catalytic activity">
    <reaction evidence="10">
        <text>citrate = D-threo-isocitrate</text>
        <dbReference type="Rhea" id="RHEA:10336"/>
        <dbReference type="ChEBI" id="CHEBI:15562"/>
        <dbReference type="ChEBI" id="CHEBI:16947"/>
        <dbReference type="EC" id="4.2.1.3"/>
    </reaction>
</comment>
<evidence type="ECO:0000256" key="10">
    <source>
        <dbReference type="ARBA" id="ARBA00023501"/>
    </source>
</evidence>
<evidence type="ECO:0000313" key="15">
    <source>
        <dbReference type="EMBL" id="OZI38690.1"/>
    </source>
</evidence>
<evidence type="ECO:0000313" key="16">
    <source>
        <dbReference type="Proteomes" id="UP000216020"/>
    </source>
</evidence>
<dbReference type="PRINTS" id="PR00415">
    <property type="entry name" value="ACONITASE"/>
</dbReference>
<evidence type="ECO:0000256" key="3">
    <source>
        <dbReference type="ARBA" id="ARBA00007185"/>
    </source>
</evidence>
<dbReference type="RefSeq" id="WP_094852790.1">
    <property type="nucleotide sequence ID" value="NZ_NEVM01000001.1"/>
</dbReference>
<dbReference type="SUPFAM" id="SSF52016">
    <property type="entry name" value="LeuD/IlvD-like"/>
    <property type="match status" value="1"/>
</dbReference>
<evidence type="ECO:0000256" key="1">
    <source>
        <dbReference type="ARBA" id="ARBA00001966"/>
    </source>
</evidence>
<dbReference type="PROSITE" id="PS01244">
    <property type="entry name" value="ACONITASE_2"/>
    <property type="match status" value="1"/>
</dbReference>
<dbReference type="EMBL" id="NEVM01000001">
    <property type="protein sequence ID" value="OZI38690.1"/>
    <property type="molecule type" value="Genomic_DNA"/>
</dbReference>
<comment type="cofactor">
    <cofactor evidence="1">
        <name>[4Fe-4S] cluster</name>
        <dbReference type="ChEBI" id="CHEBI:49883"/>
    </cofactor>
</comment>
<dbReference type="GO" id="GO:0051539">
    <property type="term" value="F:4 iron, 4 sulfur cluster binding"/>
    <property type="evidence" value="ECO:0007669"/>
    <property type="project" value="UniProtKB-KW"/>
</dbReference>
<evidence type="ECO:0000259" key="13">
    <source>
        <dbReference type="Pfam" id="PF00330"/>
    </source>
</evidence>
<dbReference type="GO" id="GO:0006099">
    <property type="term" value="P:tricarboxylic acid cycle"/>
    <property type="evidence" value="ECO:0007669"/>
    <property type="project" value="UniProtKB-UniPathway"/>
</dbReference>
<dbReference type="Pfam" id="PF00330">
    <property type="entry name" value="Aconitase"/>
    <property type="match status" value="1"/>
</dbReference>
<dbReference type="NCBIfam" id="NF006757">
    <property type="entry name" value="PRK09277.1"/>
    <property type="match status" value="1"/>
</dbReference>
<keyword evidence="8" id="KW-0408">Iron</keyword>
<keyword evidence="9" id="KW-0411">Iron-sulfur</keyword>
<dbReference type="InterPro" id="IPR018136">
    <property type="entry name" value="Aconitase_4Fe-4S_BS"/>
</dbReference>
<evidence type="ECO:0000256" key="4">
    <source>
        <dbReference type="ARBA" id="ARBA00012926"/>
    </source>
</evidence>
<dbReference type="GO" id="GO:0003994">
    <property type="term" value="F:aconitate hydratase activity"/>
    <property type="evidence" value="ECO:0007669"/>
    <property type="project" value="UniProtKB-EC"/>
</dbReference>
<evidence type="ECO:0000256" key="2">
    <source>
        <dbReference type="ARBA" id="ARBA00004717"/>
    </source>
</evidence>
<dbReference type="InterPro" id="IPR036008">
    <property type="entry name" value="Aconitase_4Fe-4S_dom"/>
</dbReference>
<feature type="domain" description="Aconitase/3-isopropylmalate dehydratase large subunit alpha/beta/alpha" evidence="13">
    <location>
        <begin position="91"/>
        <end position="604"/>
    </location>
</feature>
<dbReference type="Gene3D" id="3.20.19.10">
    <property type="entry name" value="Aconitase, domain 4"/>
    <property type="match status" value="1"/>
</dbReference>
<sequence>MNRIPRTQPIARADTAPDAPAAGRFLPAVLSVAGQDYRIVDLPGVFGEQDYLRLPVVLRLLLENAVRCMRGAEREAAVAALRAWLDAGTSQAEIAFQPGRVLMHDTTSTPALVDIAAMRDALAEAGADPALLHPVLPVDVSVDHSLAVEAYALPDAAGRNMAHEIRRNRERYRFLRWAAQALHGVHINPPGTGIMHTINLEQLATVVRVEGEQDSSGAPPWLVPDMMIGTDSHTPMINGIGVLGWGVGGLEAQTVMFGLPTMLRIPDVVGVELTGALRPGVLATDLALVATQRLRALGVAGDFVEFFGPGVSTLAAGERAVVANMAPEYGATTGYFPVDAAVLDYLRATGRAEDHVARVRAYARRAGIWFDPQARPRYSRVIRIDLDSVGMHVAGPRRPQDLHGYGDVPGLLAALDGDPDTAADGVQAAPVAQASRAAATSATTAPAAQVPQAASAPQATSAALPRFPVAIAAITSCTNTSDPGLLMAAGLLARKARARGLRVPPWVKTSLGPGSPAAASYLRRAGLMDDLSAVGFDIVGYGCTTCIGNSGPLPAAVAASAAAGRARPVAMLSGNRNFPGRIHPDLDLGFLMSPPLVVAYALAGDAGVDLSTAALGRDADGRPVRLRELWPTREEVAACLRQGLDPADYRRDFAIARRNPLWHALDAPASPRFPWDPASTQLRRPPFAAADAGSQLGRYTAYPLLVLGDDITTDHISPASAIPPDSLVADFLVERGEDRHDLNVFASRRGNWEVMMRAAFHSKTLVNRLCPEAPVAHTLHVPSGEILPIWEAARRYEREGHAVVLVAGERYGTGSSRDWAAKGQRLLGVRAVLASSFERIHRSNLIGMGILPLILPPDASPDALALAAGDRLEIDAPPGSLRPRADVEVVLHRADGRAQRHTARAAVETGLEIQLLEDGGVIPMILRRTLGTAGR</sequence>
<dbReference type="InterPro" id="IPR015928">
    <property type="entry name" value="Aconitase/3IPM_dehydase_swvl"/>
</dbReference>
<dbReference type="Proteomes" id="UP000216020">
    <property type="component" value="Unassembled WGS sequence"/>
</dbReference>
<dbReference type="UniPathway" id="UPA00223">
    <property type="reaction ID" value="UER00718"/>
</dbReference>
<evidence type="ECO:0000256" key="11">
    <source>
        <dbReference type="ARBA" id="ARBA00031081"/>
    </source>
</evidence>
<gene>
    <name evidence="15" type="ORF">CAL29_07925</name>
</gene>
<dbReference type="InterPro" id="IPR006249">
    <property type="entry name" value="Aconitase/IRP2"/>
</dbReference>
<dbReference type="PROSITE" id="PS00450">
    <property type="entry name" value="ACONITASE_1"/>
    <property type="match status" value="1"/>
</dbReference>
<evidence type="ECO:0000259" key="14">
    <source>
        <dbReference type="Pfam" id="PF00694"/>
    </source>
</evidence>
<accession>A0A261SPD4</accession>
<dbReference type="NCBIfam" id="NF009520">
    <property type="entry name" value="PRK12881.1"/>
    <property type="match status" value="1"/>
</dbReference>
<dbReference type="Gene3D" id="3.30.499.10">
    <property type="entry name" value="Aconitase, domain 3"/>
    <property type="match status" value="2"/>
</dbReference>
<dbReference type="Gene3D" id="6.10.190.10">
    <property type="match status" value="1"/>
</dbReference>
<evidence type="ECO:0000256" key="12">
    <source>
        <dbReference type="ARBA" id="ARBA00031977"/>
    </source>
</evidence>
<keyword evidence="6" id="KW-0004">4Fe-4S</keyword>
<dbReference type="PANTHER" id="PTHR11670">
    <property type="entry name" value="ACONITASE/IRON-RESPONSIVE ELEMENT FAMILY MEMBER"/>
    <property type="match status" value="1"/>
</dbReference>
<dbReference type="Pfam" id="PF00694">
    <property type="entry name" value="Aconitase_C"/>
    <property type="match status" value="1"/>
</dbReference>
<dbReference type="InterPro" id="IPR000573">
    <property type="entry name" value="AconitaseA/IPMdHydase_ssu_swvl"/>
</dbReference>
<dbReference type="AlphaFoldDB" id="A0A261SPD4"/>
<reference evidence="16" key="1">
    <citation type="submission" date="2017-05" db="EMBL/GenBank/DDBJ databases">
        <title>Complete and WGS of Bordetella genogroups.</title>
        <authorList>
            <person name="Spilker T."/>
            <person name="Lipuma J."/>
        </authorList>
    </citation>
    <scope>NUCLEOTIDE SEQUENCE [LARGE SCALE GENOMIC DNA]</scope>
    <source>
        <strain evidence="16">AU16122</strain>
    </source>
</reference>
<protein>
    <recommendedName>
        <fullName evidence="5">Aconitate hydratase A</fullName>
        <ecNumber evidence="4">4.2.1.3</ecNumber>
    </recommendedName>
    <alternativeName>
        <fullName evidence="12">Iron-responsive protein-like</fullName>
    </alternativeName>
    <alternativeName>
        <fullName evidence="11">RNA-binding protein</fullName>
    </alternativeName>
</protein>
<evidence type="ECO:0000256" key="5">
    <source>
        <dbReference type="ARBA" id="ARBA00019378"/>
    </source>
</evidence>
<dbReference type="InterPro" id="IPR015931">
    <property type="entry name" value="Acnase/IPM_dHydase_lsu_aba_1/3"/>
</dbReference>
<evidence type="ECO:0000256" key="6">
    <source>
        <dbReference type="ARBA" id="ARBA00022485"/>
    </source>
</evidence>
<feature type="domain" description="Aconitase A/isopropylmalate dehydratase small subunit swivel" evidence="14">
    <location>
        <begin position="730"/>
        <end position="856"/>
    </location>
</feature>
<comment type="pathway">
    <text evidence="2">Carbohydrate metabolism; tricarboxylic acid cycle; isocitrate from oxaloacetate: step 2/2.</text>
</comment>
<dbReference type="EC" id="4.2.1.3" evidence="4"/>
<comment type="similarity">
    <text evidence="3">Belongs to the aconitase/IPM isomerase family.</text>
</comment>
<dbReference type="SUPFAM" id="SSF53732">
    <property type="entry name" value="Aconitase iron-sulfur domain"/>
    <property type="match status" value="1"/>
</dbReference>
<keyword evidence="16" id="KW-1185">Reference proteome</keyword>
<evidence type="ECO:0000256" key="8">
    <source>
        <dbReference type="ARBA" id="ARBA00023004"/>
    </source>
</evidence>
<evidence type="ECO:0000256" key="9">
    <source>
        <dbReference type="ARBA" id="ARBA00023014"/>
    </source>
</evidence>
<evidence type="ECO:0000256" key="7">
    <source>
        <dbReference type="ARBA" id="ARBA00022723"/>
    </source>
</evidence>
<proteinExistence type="inferred from homology"/>
<name>A0A261SPD4_9BORD</name>
<dbReference type="InterPro" id="IPR001030">
    <property type="entry name" value="Acoase/IPM_deHydtase_lsu_aba"/>
</dbReference>
<dbReference type="GO" id="GO:0046872">
    <property type="term" value="F:metal ion binding"/>
    <property type="evidence" value="ECO:0007669"/>
    <property type="project" value="UniProtKB-KW"/>
</dbReference>
<keyword evidence="7" id="KW-0479">Metal-binding</keyword>
<organism evidence="15 16">
    <name type="scientific">Bordetella genomosp. 10</name>
    <dbReference type="NCBI Taxonomy" id="1416804"/>
    <lineage>
        <taxon>Bacteria</taxon>
        <taxon>Pseudomonadati</taxon>
        <taxon>Pseudomonadota</taxon>
        <taxon>Betaproteobacteria</taxon>
        <taxon>Burkholderiales</taxon>
        <taxon>Alcaligenaceae</taxon>
        <taxon>Bordetella</taxon>
    </lineage>
</organism>